<keyword evidence="2" id="KW-0808">Transferase</keyword>
<dbReference type="STRING" id="560819.SAMN05428998_10511"/>
<evidence type="ECO:0000259" key="1">
    <source>
        <dbReference type="Pfam" id="PF13649"/>
    </source>
</evidence>
<name>A0A1Y6BJS2_9PROT</name>
<dbReference type="EMBL" id="FWZX01000005">
    <property type="protein sequence ID" value="SMF11482.1"/>
    <property type="molecule type" value="Genomic_DNA"/>
</dbReference>
<organism evidence="2 3">
    <name type="scientific">Tistlia consotensis USBA 355</name>
    <dbReference type="NCBI Taxonomy" id="560819"/>
    <lineage>
        <taxon>Bacteria</taxon>
        <taxon>Pseudomonadati</taxon>
        <taxon>Pseudomonadota</taxon>
        <taxon>Alphaproteobacteria</taxon>
        <taxon>Rhodospirillales</taxon>
        <taxon>Rhodovibrionaceae</taxon>
        <taxon>Tistlia</taxon>
    </lineage>
</organism>
<dbReference type="SUPFAM" id="SSF53335">
    <property type="entry name" value="S-adenosyl-L-methionine-dependent methyltransferases"/>
    <property type="match status" value="1"/>
</dbReference>
<keyword evidence="3" id="KW-1185">Reference proteome</keyword>
<sequence length="255" mass="27795">MAGAPDPGWAGAFFDGLTLDIWRAAIDEDRLSAECDFIADALDLDSDATLLDVPCGEGRHAVELAKRGYRPTGLDLSEISLERARAAAAVEEEIEVPPRFLHRDMRDLEGLGPFAGACCLGNAFGYFEAAQCRRFLAALAGTLAPGAGFLLHTGMAAESLLPNYEPEIEVEVGDYRMRCLNDYDPLAGRLDTRYRLVRGGRVEERLGHHWIFTVREIGGMLADSGFTGVEAYAEIDGRPFEVGDPQLYLLARKAG</sequence>
<dbReference type="RefSeq" id="WP_159460146.1">
    <property type="nucleotide sequence ID" value="NZ_FWZX01000005.1"/>
</dbReference>
<reference evidence="2 3" key="1">
    <citation type="submission" date="2017-04" db="EMBL/GenBank/DDBJ databases">
        <authorList>
            <person name="Afonso C.L."/>
            <person name="Miller P.J."/>
            <person name="Scott M.A."/>
            <person name="Spackman E."/>
            <person name="Goraichik I."/>
            <person name="Dimitrov K.M."/>
            <person name="Suarez D.L."/>
            <person name="Swayne D.E."/>
        </authorList>
    </citation>
    <scope>NUCLEOTIDE SEQUENCE [LARGE SCALE GENOMIC DNA]</scope>
    <source>
        <strain evidence="2 3">USBA 355</strain>
    </source>
</reference>
<keyword evidence="2" id="KW-0489">Methyltransferase</keyword>
<accession>A0A1Y6BJS2</accession>
<dbReference type="Pfam" id="PF13649">
    <property type="entry name" value="Methyltransf_25"/>
    <property type="match status" value="1"/>
</dbReference>
<feature type="domain" description="Methyltransferase" evidence="1">
    <location>
        <begin position="51"/>
        <end position="146"/>
    </location>
</feature>
<dbReference type="AlphaFoldDB" id="A0A1Y6BJS2"/>
<dbReference type="InterPro" id="IPR029063">
    <property type="entry name" value="SAM-dependent_MTases_sf"/>
</dbReference>
<gene>
    <name evidence="2" type="ORF">SAMN05428998_10511</name>
</gene>
<dbReference type="GO" id="GO:0008168">
    <property type="term" value="F:methyltransferase activity"/>
    <property type="evidence" value="ECO:0007669"/>
    <property type="project" value="UniProtKB-KW"/>
</dbReference>
<dbReference type="Gene3D" id="3.40.50.150">
    <property type="entry name" value="Vaccinia Virus protein VP39"/>
    <property type="match status" value="1"/>
</dbReference>
<dbReference type="GO" id="GO:0032259">
    <property type="term" value="P:methylation"/>
    <property type="evidence" value="ECO:0007669"/>
    <property type="project" value="UniProtKB-KW"/>
</dbReference>
<evidence type="ECO:0000313" key="2">
    <source>
        <dbReference type="EMBL" id="SMF11482.1"/>
    </source>
</evidence>
<dbReference type="Proteomes" id="UP000192917">
    <property type="component" value="Unassembled WGS sequence"/>
</dbReference>
<dbReference type="Gene3D" id="2.20.25.110">
    <property type="entry name" value="S-adenosyl-L-methionine-dependent methyltransferases"/>
    <property type="match status" value="1"/>
</dbReference>
<evidence type="ECO:0000313" key="3">
    <source>
        <dbReference type="Proteomes" id="UP000192917"/>
    </source>
</evidence>
<protein>
    <submittedName>
        <fullName evidence="2">Methyltransferase domain-containing protein</fullName>
    </submittedName>
</protein>
<dbReference type="InterPro" id="IPR041698">
    <property type="entry name" value="Methyltransf_25"/>
</dbReference>
<proteinExistence type="predicted"/>